<gene>
    <name evidence="4" type="primary">ycf45</name>
</gene>
<proteinExistence type="predicted"/>
<dbReference type="Pfam" id="PF19568">
    <property type="entry name" value="Spore_III_AA"/>
    <property type="match status" value="1"/>
</dbReference>
<dbReference type="EMBL" id="KY709212">
    <property type="protein sequence ID" value="ARO91273.1"/>
    <property type="molecule type" value="Genomic_DNA"/>
</dbReference>
<dbReference type="InterPro" id="IPR045735">
    <property type="entry name" value="Spore_III_AA_AAA+_ATPase"/>
</dbReference>
<dbReference type="SUPFAM" id="SSF82708">
    <property type="entry name" value="R3H domain"/>
    <property type="match status" value="1"/>
</dbReference>
<keyword evidence="4" id="KW-0150">Chloroplast</keyword>
<dbReference type="InterPro" id="IPR001374">
    <property type="entry name" value="R3H_dom"/>
</dbReference>
<keyword evidence="1" id="KW-0547">Nucleotide-binding</keyword>
<evidence type="ECO:0000256" key="2">
    <source>
        <dbReference type="ARBA" id="ARBA00022840"/>
    </source>
</evidence>
<dbReference type="PANTHER" id="PTHR20953">
    <property type="entry name" value="KINASE-RELATED"/>
    <property type="match status" value="1"/>
</dbReference>
<organism evidence="4">
    <name type="scientific">Rhodochaete parvula</name>
    <dbReference type="NCBI Taxonomy" id="110510"/>
    <lineage>
        <taxon>Eukaryota</taxon>
        <taxon>Rhodophyta</taxon>
        <taxon>Compsopogonophyceae</taxon>
        <taxon>Rhodochaetales</taxon>
        <taxon>Rhodochaetaceae</taxon>
        <taxon>Rhodochaete</taxon>
    </lineage>
</organism>
<dbReference type="Pfam" id="PF25516">
    <property type="entry name" value="PTPase"/>
    <property type="match status" value="1"/>
</dbReference>
<evidence type="ECO:0000313" key="4">
    <source>
        <dbReference type="EMBL" id="ARO91273.1"/>
    </source>
</evidence>
<dbReference type="SUPFAM" id="SSF52540">
    <property type="entry name" value="P-loop containing nucleoside triphosphate hydrolases"/>
    <property type="match status" value="1"/>
</dbReference>
<dbReference type="InterPro" id="IPR003593">
    <property type="entry name" value="AAA+_ATPase"/>
</dbReference>
<protein>
    <submittedName>
        <fullName evidence="4">Conserved hypothetical plastid protein</fullName>
    </submittedName>
</protein>
<dbReference type="AlphaFoldDB" id="A0A1X9PWE4"/>
<dbReference type="GO" id="GO:0005524">
    <property type="term" value="F:ATP binding"/>
    <property type="evidence" value="ECO:0007669"/>
    <property type="project" value="UniProtKB-KW"/>
</dbReference>
<dbReference type="CDD" id="cd00009">
    <property type="entry name" value="AAA"/>
    <property type="match status" value="1"/>
</dbReference>
<dbReference type="SMART" id="SM00393">
    <property type="entry name" value="R3H"/>
    <property type="match status" value="1"/>
</dbReference>
<dbReference type="InterPro" id="IPR034081">
    <property type="entry name" value="R3H_AAA"/>
</dbReference>
<dbReference type="CDD" id="cd02645">
    <property type="entry name" value="R3H_AAA"/>
    <property type="match status" value="1"/>
</dbReference>
<keyword evidence="4" id="KW-0934">Plastid</keyword>
<reference evidence="4" key="1">
    <citation type="submission" date="2017-03" db="EMBL/GenBank/DDBJ databases">
        <title>The new red algal subphylum Proteorhodophytina comprises the largest and most divergent plastid genomes known.</title>
        <authorList>
            <person name="Munoz-Gomez S.A."/>
            <person name="Mejia-Franco F.G."/>
            <person name="Durnin K."/>
            <person name="Morgan C."/>
            <person name="Grisdale C.J."/>
            <person name="Archibald J.M."/>
            <person name="Slamovits C.H."/>
        </authorList>
    </citation>
    <scope>NUCLEOTIDE SEQUENCE</scope>
    <source>
        <strain evidence="4">UTEX LB2715</strain>
    </source>
</reference>
<keyword evidence="2" id="KW-0067">ATP-binding</keyword>
<accession>A0A1X9PWE4</accession>
<evidence type="ECO:0000259" key="3">
    <source>
        <dbReference type="PROSITE" id="PS51061"/>
    </source>
</evidence>
<evidence type="ECO:0000256" key="1">
    <source>
        <dbReference type="ARBA" id="ARBA00022741"/>
    </source>
</evidence>
<dbReference type="GO" id="GO:0003676">
    <property type="term" value="F:nucleic acid binding"/>
    <property type="evidence" value="ECO:0007669"/>
    <property type="project" value="UniProtKB-UniRule"/>
</dbReference>
<sequence>MLIADDLEKLLESLPYFVKTPLEAHPEKQNLIEVVMDLGRRPEARFPNRPEYLSNRMITCTDLDYCIKRVGNFSGDNRAGIERTLHRISSVRNREGSIIGLTCRVGRAVFGTINIIRDLLETGKSLLLLGKPGVGKTTAIREIARVLADEMEKRVVIIDTSNEIAGDGDIPHPSIGRARRMQVSKPEFQHDVMIEAVENHMPQVIIIDEIGTELEAAAACTIAERGVQLVGTAHGNYLDSLIKNPTLSDLIGGIQYVTLGDEEAKRRGSQKSILERRTTPVFQIAIEIHERYCWIIHENVEESIDCTLQGNKVAVQERIFNPIGKTIIQYNFNHTNIDTNINTNWKTPKDFNYTLNINLPKLQHKNFQPESTDYYHQSKLLNSNNINKNQFNLFSLDKQTKISIYSYGINLNRIENLILLLNIPIKITRKIDEADVILSIRSHIKQNTQIRQLAKLRKIRLHTIRSVSDLQIIRALCLILSWDIEKLDLNTVLSTIFDENHINELEALEEVRLAIEKIVIPKKKTVELIPRNVYLRKIQHELIHHYHLKARSVGEEPKRKLQIYPL</sequence>
<dbReference type="InterPro" id="IPR058670">
    <property type="entry name" value="PTPase_dom"/>
</dbReference>
<dbReference type="InterPro" id="IPR027417">
    <property type="entry name" value="P-loop_NTPase"/>
</dbReference>
<dbReference type="Pfam" id="PF01424">
    <property type="entry name" value="R3H"/>
    <property type="match status" value="1"/>
</dbReference>
<dbReference type="PROSITE" id="PS51061">
    <property type="entry name" value="R3H"/>
    <property type="match status" value="1"/>
</dbReference>
<name>A0A1X9PWE4_9RHOD</name>
<geneLocation type="chloroplast" evidence="4"/>
<dbReference type="PANTHER" id="PTHR20953:SF3">
    <property type="entry name" value="P-LOOP CONTAINING NUCLEOSIDE TRIPHOSPHATE HYDROLASES SUPERFAMILY PROTEIN"/>
    <property type="match status" value="1"/>
</dbReference>
<dbReference type="Gene3D" id="3.40.50.300">
    <property type="entry name" value="P-loop containing nucleotide triphosphate hydrolases"/>
    <property type="match status" value="1"/>
</dbReference>
<dbReference type="Gene3D" id="3.30.1370.50">
    <property type="entry name" value="R3H-like domain"/>
    <property type="match status" value="1"/>
</dbReference>
<dbReference type="InterPro" id="IPR036867">
    <property type="entry name" value="R3H_dom_sf"/>
</dbReference>
<dbReference type="SMART" id="SM00382">
    <property type="entry name" value="AAA"/>
    <property type="match status" value="1"/>
</dbReference>
<feature type="domain" description="R3H" evidence="3">
    <location>
        <begin position="505"/>
        <end position="566"/>
    </location>
</feature>